<gene>
    <name evidence="2" type="primary">Dsec\GM18687</name>
    <name evidence="2" type="ORF">Dsec_GM18687</name>
</gene>
<proteinExistence type="predicted"/>
<dbReference type="Proteomes" id="UP000001292">
    <property type="component" value="Unassembled WGS sequence"/>
</dbReference>
<accession>B4I258</accession>
<keyword evidence="3" id="KW-1185">Reference proteome</keyword>
<organism evidence="3">
    <name type="scientific">Drosophila sechellia</name>
    <name type="common">Fruit fly</name>
    <dbReference type="NCBI Taxonomy" id="7238"/>
    <lineage>
        <taxon>Eukaryota</taxon>
        <taxon>Metazoa</taxon>
        <taxon>Ecdysozoa</taxon>
        <taxon>Arthropoda</taxon>
        <taxon>Hexapoda</taxon>
        <taxon>Insecta</taxon>
        <taxon>Pterygota</taxon>
        <taxon>Neoptera</taxon>
        <taxon>Endopterygota</taxon>
        <taxon>Diptera</taxon>
        <taxon>Brachycera</taxon>
        <taxon>Muscomorpha</taxon>
        <taxon>Ephydroidea</taxon>
        <taxon>Drosophilidae</taxon>
        <taxon>Drosophila</taxon>
        <taxon>Sophophora</taxon>
    </lineage>
</organism>
<dbReference type="KEGG" id="dse:6613727"/>
<evidence type="ECO:0000313" key="3">
    <source>
        <dbReference type="Proteomes" id="UP000001292"/>
    </source>
</evidence>
<name>B4I258_DROSE</name>
<keyword evidence="1" id="KW-0732">Signal</keyword>
<sequence>MKAVIFVLAVVVAMTGKAQAVCKNDPQYTEKIDPVVCNKAGFKLPNYENATLYYQCTTQVQSGVSVLTASDSCAQRLLFTMPCRDA</sequence>
<dbReference type="PhylomeDB" id="B4I258"/>
<protein>
    <submittedName>
        <fullName evidence="2">GM18687</fullName>
    </submittedName>
</protein>
<feature type="chain" id="PRO_5002806552" evidence="1">
    <location>
        <begin position="21"/>
        <end position="86"/>
    </location>
</feature>
<dbReference type="AlphaFoldDB" id="B4I258"/>
<feature type="signal peptide" evidence="1">
    <location>
        <begin position="1"/>
        <end position="20"/>
    </location>
</feature>
<dbReference type="EMBL" id="CH480820">
    <property type="protein sequence ID" value="EDW54615.1"/>
    <property type="molecule type" value="Genomic_DNA"/>
</dbReference>
<evidence type="ECO:0000256" key="1">
    <source>
        <dbReference type="SAM" id="SignalP"/>
    </source>
</evidence>
<dbReference type="STRING" id="7238.B4I258"/>
<reference evidence="2 3" key="1">
    <citation type="journal article" date="2007" name="Nature">
        <title>Evolution of genes and genomes on the Drosophila phylogeny.</title>
        <authorList>
            <consortium name="Drosophila 12 Genomes Consortium"/>
            <person name="Clark A.G."/>
            <person name="Eisen M.B."/>
            <person name="Smith D.R."/>
            <person name="Bergman C.M."/>
            <person name="Oliver B."/>
            <person name="Markow T.A."/>
            <person name="Kaufman T.C."/>
            <person name="Kellis M."/>
            <person name="Gelbart W."/>
            <person name="Iyer V.N."/>
            <person name="Pollard D.A."/>
            <person name="Sackton T.B."/>
            <person name="Larracuente A.M."/>
            <person name="Singh N.D."/>
            <person name="Abad J.P."/>
            <person name="Abt D.N."/>
            <person name="Adryan B."/>
            <person name="Aguade M."/>
            <person name="Akashi H."/>
            <person name="Anderson W.W."/>
            <person name="Aquadro C.F."/>
            <person name="Ardell D.H."/>
            <person name="Arguello R."/>
            <person name="Artieri C.G."/>
            <person name="Barbash D.A."/>
            <person name="Barker D."/>
            <person name="Barsanti P."/>
            <person name="Batterham P."/>
            <person name="Batzoglou S."/>
            <person name="Begun D."/>
            <person name="Bhutkar A."/>
            <person name="Blanco E."/>
            <person name="Bosak S.A."/>
            <person name="Bradley R.K."/>
            <person name="Brand A.D."/>
            <person name="Brent M.R."/>
            <person name="Brooks A.N."/>
            <person name="Brown R.H."/>
            <person name="Butlin R.K."/>
            <person name="Caggese C."/>
            <person name="Calvi B.R."/>
            <person name="Bernardo de Carvalho A."/>
            <person name="Caspi A."/>
            <person name="Castrezana S."/>
            <person name="Celniker S.E."/>
            <person name="Chang J.L."/>
            <person name="Chapple C."/>
            <person name="Chatterji S."/>
            <person name="Chinwalla A."/>
            <person name="Civetta A."/>
            <person name="Clifton S.W."/>
            <person name="Comeron J.M."/>
            <person name="Costello J.C."/>
            <person name="Coyne J.A."/>
            <person name="Daub J."/>
            <person name="David R.G."/>
            <person name="Delcher A.L."/>
            <person name="Delehaunty K."/>
            <person name="Do C.B."/>
            <person name="Ebling H."/>
            <person name="Edwards K."/>
            <person name="Eickbush T."/>
            <person name="Evans J.D."/>
            <person name="Filipski A."/>
            <person name="Findeiss S."/>
            <person name="Freyhult E."/>
            <person name="Fulton L."/>
            <person name="Fulton R."/>
            <person name="Garcia A.C."/>
            <person name="Gardiner A."/>
            <person name="Garfield D.A."/>
            <person name="Garvin B.E."/>
            <person name="Gibson G."/>
            <person name="Gilbert D."/>
            <person name="Gnerre S."/>
            <person name="Godfrey J."/>
            <person name="Good R."/>
            <person name="Gotea V."/>
            <person name="Gravely B."/>
            <person name="Greenberg A.J."/>
            <person name="Griffiths-Jones S."/>
            <person name="Gross S."/>
            <person name="Guigo R."/>
            <person name="Gustafson E.A."/>
            <person name="Haerty W."/>
            <person name="Hahn M.W."/>
            <person name="Halligan D.L."/>
            <person name="Halpern A.L."/>
            <person name="Halter G.M."/>
            <person name="Han M.V."/>
            <person name="Heger A."/>
            <person name="Hillier L."/>
            <person name="Hinrichs A.S."/>
            <person name="Holmes I."/>
            <person name="Hoskins R.A."/>
            <person name="Hubisz M.J."/>
            <person name="Hultmark D."/>
            <person name="Huntley M.A."/>
            <person name="Jaffe D.B."/>
            <person name="Jagadeeshan S."/>
            <person name="Jeck W.R."/>
            <person name="Johnson J."/>
            <person name="Jones C.D."/>
            <person name="Jordan W.C."/>
            <person name="Karpen G.H."/>
            <person name="Kataoka E."/>
            <person name="Keightley P.D."/>
            <person name="Kheradpour P."/>
            <person name="Kirkness E.F."/>
            <person name="Koerich L.B."/>
            <person name="Kristiansen K."/>
            <person name="Kudrna D."/>
            <person name="Kulathinal R.J."/>
            <person name="Kumar S."/>
            <person name="Kwok R."/>
            <person name="Lander E."/>
            <person name="Langley C.H."/>
            <person name="Lapoint R."/>
            <person name="Lazzaro B.P."/>
            <person name="Lee S.J."/>
            <person name="Levesque L."/>
            <person name="Li R."/>
            <person name="Lin C.F."/>
            <person name="Lin M.F."/>
            <person name="Lindblad-Toh K."/>
            <person name="Llopart A."/>
            <person name="Long M."/>
            <person name="Low L."/>
            <person name="Lozovsky E."/>
            <person name="Lu J."/>
            <person name="Luo M."/>
            <person name="Machado C.A."/>
            <person name="Makalowski W."/>
            <person name="Marzo M."/>
            <person name="Matsuda M."/>
            <person name="Matzkin L."/>
            <person name="McAllister B."/>
            <person name="McBride C.S."/>
            <person name="McKernan B."/>
            <person name="McKernan K."/>
            <person name="Mendez-Lago M."/>
            <person name="Minx P."/>
            <person name="Mollenhauer M.U."/>
            <person name="Montooth K."/>
            <person name="Mount S.M."/>
            <person name="Mu X."/>
            <person name="Myers E."/>
            <person name="Negre B."/>
            <person name="Newfeld S."/>
            <person name="Nielsen R."/>
            <person name="Noor M.A."/>
            <person name="O'Grady P."/>
            <person name="Pachter L."/>
            <person name="Papaceit M."/>
            <person name="Parisi M.J."/>
            <person name="Parisi M."/>
            <person name="Parts L."/>
            <person name="Pedersen J.S."/>
            <person name="Pesole G."/>
            <person name="Phillippy A.M."/>
            <person name="Ponting C.P."/>
            <person name="Pop M."/>
            <person name="Porcelli D."/>
            <person name="Powell J.R."/>
            <person name="Prohaska S."/>
            <person name="Pruitt K."/>
            <person name="Puig M."/>
            <person name="Quesneville H."/>
            <person name="Ram K.R."/>
            <person name="Rand D."/>
            <person name="Rasmussen M.D."/>
            <person name="Reed L.K."/>
            <person name="Reenan R."/>
            <person name="Reily A."/>
            <person name="Remington K.A."/>
            <person name="Rieger T.T."/>
            <person name="Ritchie M.G."/>
            <person name="Robin C."/>
            <person name="Rogers Y.H."/>
            <person name="Rohde C."/>
            <person name="Rozas J."/>
            <person name="Rubenfield M.J."/>
            <person name="Ruiz A."/>
            <person name="Russo S."/>
            <person name="Salzberg S.L."/>
            <person name="Sanchez-Gracia A."/>
            <person name="Saranga D.J."/>
            <person name="Sato H."/>
            <person name="Schaeffer S.W."/>
            <person name="Schatz M.C."/>
            <person name="Schlenke T."/>
            <person name="Schwartz R."/>
            <person name="Segarra C."/>
            <person name="Singh R.S."/>
            <person name="Sirot L."/>
            <person name="Sirota M."/>
            <person name="Sisneros N.B."/>
            <person name="Smith C.D."/>
            <person name="Smith T.F."/>
            <person name="Spieth J."/>
            <person name="Stage D.E."/>
            <person name="Stark A."/>
            <person name="Stephan W."/>
            <person name="Strausberg R.L."/>
            <person name="Strempel S."/>
            <person name="Sturgill D."/>
            <person name="Sutton G."/>
            <person name="Sutton G.G."/>
            <person name="Tao W."/>
            <person name="Teichmann S."/>
            <person name="Tobari Y.N."/>
            <person name="Tomimura Y."/>
            <person name="Tsolas J.M."/>
            <person name="Valente V.L."/>
            <person name="Venter E."/>
            <person name="Venter J.C."/>
            <person name="Vicario S."/>
            <person name="Vieira F.G."/>
            <person name="Vilella A.J."/>
            <person name="Villasante A."/>
            <person name="Walenz B."/>
            <person name="Wang J."/>
            <person name="Wasserman M."/>
            <person name="Watts T."/>
            <person name="Wilson D."/>
            <person name="Wilson R.K."/>
            <person name="Wing R.A."/>
            <person name="Wolfner M.F."/>
            <person name="Wong A."/>
            <person name="Wong G.K."/>
            <person name="Wu C.I."/>
            <person name="Wu G."/>
            <person name="Yamamoto D."/>
            <person name="Yang H.P."/>
            <person name="Yang S.P."/>
            <person name="Yorke J.A."/>
            <person name="Yoshida K."/>
            <person name="Zdobnov E."/>
            <person name="Zhang P."/>
            <person name="Zhang Y."/>
            <person name="Zimin A.V."/>
            <person name="Baldwin J."/>
            <person name="Abdouelleil A."/>
            <person name="Abdulkadir J."/>
            <person name="Abebe A."/>
            <person name="Abera B."/>
            <person name="Abreu J."/>
            <person name="Acer S.C."/>
            <person name="Aftuck L."/>
            <person name="Alexander A."/>
            <person name="An P."/>
            <person name="Anderson E."/>
            <person name="Anderson S."/>
            <person name="Arachi H."/>
            <person name="Azer M."/>
            <person name="Bachantsang P."/>
            <person name="Barry A."/>
            <person name="Bayul T."/>
            <person name="Berlin A."/>
            <person name="Bessette D."/>
            <person name="Bloom T."/>
            <person name="Blye J."/>
            <person name="Boguslavskiy L."/>
            <person name="Bonnet C."/>
            <person name="Boukhgalter B."/>
            <person name="Bourzgui I."/>
            <person name="Brown A."/>
            <person name="Cahill P."/>
            <person name="Channer S."/>
            <person name="Cheshatsang Y."/>
            <person name="Chuda L."/>
            <person name="Citroen M."/>
            <person name="Collymore A."/>
            <person name="Cooke P."/>
            <person name="Costello M."/>
            <person name="D'Aco K."/>
            <person name="Daza R."/>
            <person name="De Haan G."/>
            <person name="DeGray S."/>
            <person name="DeMaso C."/>
            <person name="Dhargay N."/>
            <person name="Dooley K."/>
            <person name="Dooley E."/>
            <person name="Doricent M."/>
            <person name="Dorje P."/>
            <person name="Dorjee K."/>
            <person name="Dupes A."/>
            <person name="Elong R."/>
            <person name="Falk J."/>
            <person name="Farina A."/>
            <person name="Faro S."/>
            <person name="Ferguson D."/>
            <person name="Fisher S."/>
            <person name="Foley C.D."/>
            <person name="Franke A."/>
            <person name="Friedrich D."/>
            <person name="Gadbois L."/>
            <person name="Gearin G."/>
            <person name="Gearin C.R."/>
            <person name="Giannoukos G."/>
            <person name="Goode T."/>
            <person name="Graham J."/>
            <person name="Grandbois E."/>
            <person name="Grewal S."/>
            <person name="Gyaltsen K."/>
            <person name="Hafez N."/>
            <person name="Hagos B."/>
            <person name="Hall J."/>
            <person name="Henson C."/>
            <person name="Hollinger A."/>
            <person name="Honan T."/>
            <person name="Huard M.D."/>
            <person name="Hughes L."/>
            <person name="Hurhula B."/>
            <person name="Husby M.E."/>
            <person name="Kamat A."/>
            <person name="Kanga B."/>
            <person name="Kashin S."/>
            <person name="Khazanovich D."/>
            <person name="Kisner P."/>
            <person name="Lance K."/>
            <person name="Lara M."/>
            <person name="Lee W."/>
            <person name="Lennon N."/>
            <person name="Letendre F."/>
            <person name="LeVine R."/>
            <person name="Lipovsky A."/>
            <person name="Liu X."/>
            <person name="Liu J."/>
            <person name="Liu S."/>
            <person name="Lokyitsang T."/>
            <person name="Lokyitsang Y."/>
            <person name="Lubonja R."/>
            <person name="Lui A."/>
            <person name="MacDonald P."/>
            <person name="Magnisalis V."/>
            <person name="Maru K."/>
            <person name="Matthews C."/>
            <person name="McCusker W."/>
            <person name="McDonough S."/>
            <person name="Mehta T."/>
            <person name="Meldrim J."/>
            <person name="Meneus L."/>
            <person name="Mihai O."/>
            <person name="Mihalev A."/>
            <person name="Mihova T."/>
            <person name="Mittelman R."/>
            <person name="Mlenga V."/>
            <person name="Montmayeur A."/>
            <person name="Mulrain L."/>
            <person name="Navidi A."/>
            <person name="Naylor J."/>
            <person name="Negash T."/>
            <person name="Nguyen T."/>
            <person name="Nguyen N."/>
            <person name="Nicol R."/>
            <person name="Norbu C."/>
            <person name="Norbu N."/>
            <person name="Novod N."/>
            <person name="O'Neill B."/>
            <person name="Osman S."/>
            <person name="Markiewicz E."/>
            <person name="Oyono O.L."/>
            <person name="Patti C."/>
            <person name="Phunkhang P."/>
            <person name="Pierre F."/>
            <person name="Priest M."/>
            <person name="Raghuraman S."/>
            <person name="Rege F."/>
            <person name="Reyes R."/>
            <person name="Rise C."/>
            <person name="Rogov P."/>
            <person name="Ross K."/>
            <person name="Ryan E."/>
            <person name="Settipalli S."/>
            <person name="Shea T."/>
            <person name="Sherpa N."/>
            <person name="Shi L."/>
            <person name="Shih D."/>
            <person name="Sparrow T."/>
            <person name="Spaulding J."/>
            <person name="Stalker J."/>
            <person name="Stange-Thomann N."/>
            <person name="Stavropoulos S."/>
            <person name="Stone C."/>
            <person name="Strader C."/>
            <person name="Tesfaye S."/>
            <person name="Thomson T."/>
            <person name="Thoulutsang Y."/>
            <person name="Thoulutsang D."/>
            <person name="Topham K."/>
            <person name="Topping I."/>
            <person name="Tsamla T."/>
            <person name="Vassiliev H."/>
            <person name="Vo A."/>
            <person name="Wangchuk T."/>
            <person name="Wangdi T."/>
            <person name="Weiand M."/>
            <person name="Wilkinson J."/>
            <person name="Wilson A."/>
            <person name="Yadav S."/>
            <person name="Young G."/>
            <person name="Yu Q."/>
            <person name="Zembek L."/>
            <person name="Zhong D."/>
            <person name="Zimmer A."/>
            <person name="Zwirko Z."/>
            <person name="Jaffe D.B."/>
            <person name="Alvarez P."/>
            <person name="Brockman W."/>
            <person name="Butler J."/>
            <person name="Chin C."/>
            <person name="Gnerre S."/>
            <person name="Grabherr M."/>
            <person name="Kleber M."/>
            <person name="Mauceli E."/>
            <person name="MacCallum I."/>
        </authorList>
    </citation>
    <scope>NUCLEOTIDE SEQUENCE [LARGE SCALE GENOMIC DNA]</scope>
    <source>
        <strain evidence="3">Rob3c / Tucson 14021-0248.25</strain>
    </source>
</reference>
<dbReference type="HOGENOM" id="CLU_2500323_0_0_1"/>
<evidence type="ECO:0000313" key="2">
    <source>
        <dbReference type="EMBL" id="EDW54615.1"/>
    </source>
</evidence>